<dbReference type="AlphaFoldDB" id="C1MZ68"/>
<feature type="compositionally biased region" description="Basic and acidic residues" evidence="2">
    <location>
        <begin position="836"/>
        <end position="849"/>
    </location>
</feature>
<feature type="region of interest" description="Disordered" evidence="2">
    <location>
        <begin position="828"/>
        <end position="849"/>
    </location>
</feature>
<sequence>MGGGKTVGCCSSKTNSPEGDPRSDTIEPDEDSVRRKGFERDSFRALSGADASPLSSPPSSPPRSPPRSPTSSLRTSSDVESPGGRMKSASAKARAAGAFASLSDHDRASVPSSREGSIAGASPLASPLASPPPSPARSVDSAAAIAALKSASGKKKSAGIKARALALLGRSKKTILVDEPPPPEPEPETREPDPRDSFAHDARASASTYPPDFMVVPAALGGAAFAGELLSLRAALSEKELETLELRRAHADAAERTSEARRESRKSASARVDAMKHMHAAMSARDDALAAAKDATQRSERLRAELVAARKGARAAKDAAERYKLELDETRTRVRDAERLSAELKSARGAATANRLAALEHRRNYELAIERATNAEKAAARAKNDAAIARNERNVARCSSVDKDSSESTRLKGELDALRKEMEDVREKAARATARAECEATAARVARDKAREDAERAAADENARAAAAAASAEAQSDIDKVRADAQSVIGKVRADADAAIAKANAEKEKVEAEARERAEVSRTAQSKIADLARAQDVLKVRTEQLLERVEETKRHAQSRAAAAARHKATARDLRRQLDESETRLRAAKTHMEADARREAERELREISANVGVIASASPSPSPRPASPPPRPPQSPVTDAASPSVAMTTVHEVDEKHRDAGGRAFARDALDATDAGVVEEATAVLSAALRRCVEANVDSGADVFKQWMITGNDDDASAASALLAVAHCAAGALVTASAKAEEFEDALAACESERDALTAAAAGWEDAAVKADAACVASRQELRVVRATAAAADERADMGGTELRATQRQLRDAEEQIAKLDEVLRRMHARSLGPGSARDESGERVVRRAR</sequence>
<evidence type="ECO:0000256" key="1">
    <source>
        <dbReference type="SAM" id="Coils"/>
    </source>
</evidence>
<feature type="compositionally biased region" description="Basic and acidic residues" evidence="2">
    <location>
        <begin position="569"/>
        <end position="605"/>
    </location>
</feature>
<feature type="region of interest" description="Disordered" evidence="2">
    <location>
        <begin position="552"/>
        <end position="643"/>
    </location>
</feature>
<dbReference type="GeneID" id="9686346"/>
<feature type="compositionally biased region" description="Low complexity" evidence="2">
    <location>
        <begin position="88"/>
        <end position="102"/>
    </location>
</feature>
<feature type="region of interest" description="Disordered" evidence="2">
    <location>
        <begin position="1"/>
        <end position="140"/>
    </location>
</feature>
<reference evidence="3 4" key="1">
    <citation type="journal article" date="2009" name="Science">
        <title>Green evolution and dynamic adaptations revealed by genomes of the marine picoeukaryotes Micromonas.</title>
        <authorList>
            <person name="Worden A.Z."/>
            <person name="Lee J.H."/>
            <person name="Mock T."/>
            <person name="Rouze P."/>
            <person name="Simmons M.P."/>
            <person name="Aerts A.L."/>
            <person name="Allen A.E."/>
            <person name="Cuvelier M.L."/>
            <person name="Derelle E."/>
            <person name="Everett M.V."/>
            <person name="Foulon E."/>
            <person name="Grimwood J."/>
            <person name="Gundlach H."/>
            <person name="Henrissat B."/>
            <person name="Napoli C."/>
            <person name="McDonald S.M."/>
            <person name="Parker M.S."/>
            <person name="Rombauts S."/>
            <person name="Salamov A."/>
            <person name="Von Dassow P."/>
            <person name="Badger J.H."/>
            <person name="Coutinho P.M."/>
            <person name="Demir E."/>
            <person name="Dubchak I."/>
            <person name="Gentemann C."/>
            <person name="Eikrem W."/>
            <person name="Gready J.E."/>
            <person name="John U."/>
            <person name="Lanier W."/>
            <person name="Lindquist E.A."/>
            <person name="Lucas S."/>
            <person name="Mayer K.F."/>
            <person name="Moreau H."/>
            <person name="Not F."/>
            <person name="Otillar R."/>
            <person name="Panaud O."/>
            <person name="Pangilinan J."/>
            <person name="Paulsen I."/>
            <person name="Piegu B."/>
            <person name="Poliakov A."/>
            <person name="Robbens S."/>
            <person name="Schmutz J."/>
            <person name="Toulza E."/>
            <person name="Wyss T."/>
            <person name="Zelensky A."/>
            <person name="Zhou K."/>
            <person name="Armbrust E.V."/>
            <person name="Bhattacharya D."/>
            <person name="Goodenough U.W."/>
            <person name="Van de Peer Y."/>
            <person name="Grigoriev I.V."/>
        </authorList>
    </citation>
    <scope>NUCLEOTIDE SEQUENCE [LARGE SCALE GENOMIC DNA]</scope>
    <source>
        <strain evidence="3 4">CCMP1545</strain>
    </source>
</reference>
<feature type="region of interest" description="Disordered" evidence="2">
    <location>
        <begin position="171"/>
        <end position="210"/>
    </location>
</feature>
<keyword evidence="4" id="KW-1185">Reference proteome</keyword>
<gene>
    <name evidence="3" type="ORF">MICPUCDRAFT_60623</name>
</gene>
<feature type="compositionally biased region" description="Low complexity" evidence="2">
    <location>
        <begin position="119"/>
        <end position="128"/>
    </location>
</feature>
<dbReference type="Proteomes" id="UP000001876">
    <property type="component" value="Unassembled WGS sequence"/>
</dbReference>
<protein>
    <submittedName>
        <fullName evidence="3">Predicted protein</fullName>
    </submittedName>
</protein>
<evidence type="ECO:0000313" key="3">
    <source>
        <dbReference type="EMBL" id="EEH54811.1"/>
    </source>
</evidence>
<organism evidence="4">
    <name type="scientific">Micromonas pusilla (strain CCMP1545)</name>
    <name type="common">Picoplanktonic green alga</name>
    <dbReference type="NCBI Taxonomy" id="564608"/>
    <lineage>
        <taxon>Eukaryota</taxon>
        <taxon>Viridiplantae</taxon>
        <taxon>Chlorophyta</taxon>
        <taxon>Mamiellophyceae</taxon>
        <taxon>Mamiellales</taxon>
        <taxon>Mamiellaceae</taxon>
        <taxon>Micromonas</taxon>
    </lineage>
</organism>
<evidence type="ECO:0000313" key="4">
    <source>
        <dbReference type="Proteomes" id="UP000001876"/>
    </source>
</evidence>
<proteinExistence type="predicted"/>
<keyword evidence="1" id="KW-0175">Coiled coil</keyword>
<evidence type="ECO:0000256" key="2">
    <source>
        <dbReference type="SAM" id="MobiDB-lite"/>
    </source>
</evidence>
<dbReference type="RefSeq" id="XP_003061161.1">
    <property type="nucleotide sequence ID" value="XM_003061115.1"/>
</dbReference>
<dbReference type="EMBL" id="GG663743">
    <property type="protein sequence ID" value="EEH54811.1"/>
    <property type="molecule type" value="Genomic_DNA"/>
</dbReference>
<feature type="compositionally biased region" description="Pro residues" evidence="2">
    <location>
        <begin position="619"/>
        <end position="634"/>
    </location>
</feature>
<dbReference type="KEGG" id="mpp:MICPUCDRAFT_60623"/>
<feature type="compositionally biased region" description="Basic and acidic residues" evidence="2">
    <location>
        <begin position="187"/>
        <end position="203"/>
    </location>
</feature>
<feature type="coiled-coil region" evidence="1">
    <location>
        <begin position="285"/>
        <end position="435"/>
    </location>
</feature>
<feature type="compositionally biased region" description="Pro residues" evidence="2">
    <location>
        <begin position="55"/>
        <end position="68"/>
    </location>
</feature>
<feature type="compositionally biased region" description="Basic and acidic residues" evidence="2">
    <location>
        <begin position="19"/>
        <end position="43"/>
    </location>
</feature>
<feature type="coiled-coil region" evidence="1">
    <location>
        <begin position="732"/>
        <end position="759"/>
    </location>
</feature>
<accession>C1MZ68</accession>
<name>C1MZ68_MICPC</name>